<feature type="transmembrane region" description="Helical" evidence="6">
    <location>
        <begin position="81"/>
        <end position="101"/>
    </location>
</feature>
<dbReference type="InParanoid" id="S7WA23"/>
<comment type="function">
    <text evidence="6">Probably involved in transport through the plasma membrane.</text>
</comment>
<dbReference type="GO" id="GO:0022857">
    <property type="term" value="F:transmembrane transporter activity"/>
    <property type="evidence" value="ECO:0007669"/>
    <property type="project" value="UniProtKB-UniRule"/>
</dbReference>
<feature type="transmembrane region" description="Helical" evidence="6">
    <location>
        <begin position="6"/>
        <end position="26"/>
    </location>
</feature>
<evidence type="ECO:0000256" key="6">
    <source>
        <dbReference type="RuleBase" id="RU368066"/>
    </source>
</evidence>
<feature type="transmembrane region" description="Helical" evidence="6">
    <location>
        <begin position="38"/>
        <end position="61"/>
    </location>
</feature>
<proteinExistence type="inferred from homology"/>
<name>S7WA23_SPRLO</name>
<dbReference type="Pfam" id="PF04515">
    <property type="entry name" value="Choline_transpo"/>
    <property type="match status" value="1"/>
</dbReference>
<evidence type="ECO:0000256" key="4">
    <source>
        <dbReference type="ARBA" id="ARBA00022989"/>
    </source>
</evidence>
<keyword evidence="8" id="KW-1185">Reference proteome</keyword>
<dbReference type="Proteomes" id="UP000014978">
    <property type="component" value="Unassembled WGS sequence"/>
</dbReference>
<dbReference type="GO" id="GO:0005886">
    <property type="term" value="C:plasma membrane"/>
    <property type="evidence" value="ECO:0007669"/>
    <property type="project" value="UniProtKB-SubCell"/>
</dbReference>
<dbReference type="OrthoDB" id="2196075at2759"/>
<keyword evidence="4 6" id="KW-1133">Transmembrane helix</keyword>
<comment type="caution">
    <text evidence="6">Lacks conserved residue(s) required for the propagation of feature annotation.</text>
</comment>
<dbReference type="EMBL" id="ATCN01000660">
    <property type="protein sequence ID" value="EPR78617.1"/>
    <property type="molecule type" value="Genomic_DNA"/>
</dbReference>
<sequence>MFSLIYFMRIFISSVVYPGTLTHSHVSSILMVSISNALYVLGSIMVGAILLIIIHILQMFVPRNEGSRCSLLNNILLFLPNILKDIIIFANGWIFVHIALYGKSYVKTLK</sequence>
<evidence type="ECO:0000313" key="8">
    <source>
        <dbReference type="Proteomes" id="UP000014978"/>
    </source>
</evidence>
<dbReference type="InterPro" id="IPR007603">
    <property type="entry name" value="Choline_transptr-like"/>
</dbReference>
<comment type="similarity">
    <text evidence="2 6">Belongs to the CTL (choline transporter-like) family.</text>
</comment>
<protein>
    <recommendedName>
        <fullName evidence="6">Protein PNS1</fullName>
    </recommendedName>
</protein>
<comment type="subcellular location">
    <subcellularLocation>
        <location evidence="6">Cell membrane</location>
        <topology evidence="6">Multi-pass membrane protein</topology>
    </subcellularLocation>
    <subcellularLocation>
        <location evidence="1">Membrane</location>
        <topology evidence="1">Multi-pass membrane protein</topology>
    </subcellularLocation>
</comment>
<dbReference type="AlphaFoldDB" id="S7WA23"/>
<organism evidence="7 8">
    <name type="scientific">Spraguea lophii (strain 42_110)</name>
    <name type="common">Microsporidian parasite</name>
    <dbReference type="NCBI Taxonomy" id="1358809"/>
    <lineage>
        <taxon>Eukaryota</taxon>
        <taxon>Fungi</taxon>
        <taxon>Fungi incertae sedis</taxon>
        <taxon>Microsporidia</taxon>
        <taxon>Spragueidae</taxon>
        <taxon>Spraguea</taxon>
    </lineage>
</organism>
<gene>
    <name evidence="7" type="ORF">SLOPH_1844</name>
</gene>
<dbReference type="VEuPathDB" id="MicrosporidiaDB:SLOPH_1844"/>
<keyword evidence="3 6" id="KW-0812">Transmembrane</keyword>
<evidence type="ECO:0000313" key="7">
    <source>
        <dbReference type="EMBL" id="EPR78617.1"/>
    </source>
</evidence>
<evidence type="ECO:0000256" key="1">
    <source>
        <dbReference type="ARBA" id="ARBA00004141"/>
    </source>
</evidence>
<evidence type="ECO:0000256" key="5">
    <source>
        <dbReference type="ARBA" id="ARBA00023136"/>
    </source>
</evidence>
<evidence type="ECO:0000256" key="3">
    <source>
        <dbReference type="ARBA" id="ARBA00022692"/>
    </source>
</evidence>
<comment type="caution">
    <text evidence="7">The sequence shown here is derived from an EMBL/GenBank/DDBJ whole genome shotgun (WGS) entry which is preliminary data.</text>
</comment>
<accession>S7WA23</accession>
<evidence type="ECO:0000256" key="2">
    <source>
        <dbReference type="ARBA" id="ARBA00007168"/>
    </source>
</evidence>
<dbReference type="HOGENOM" id="CLU_2172726_0_0_1"/>
<keyword evidence="5 6" id="KW-0472">Membrane</keyword>
<feature type="non-terminal residue" evidence="7">
    <location>
        <position position="110"/>
    </location>
</feature>
<reference evidence="8" key="1">
    <citation type="journal article" date="2013" name="PLoS Genet.">
        <title>The genome of Spraguea lophii and the basis of host-microsporidian interactions.</title>
        <authorList>
            <person name="Campbell S.E."/>
            <person name="Williams T.A."/>
            <person name="Yousuf A."/>
            <person name="Soanes D.M."/>
            <person name="Paszkiewicz K.H."/>
            <person name="Williams B.A.P."/>
        </authorList>
    </citation>
    <scope>NUCLEOTIDE SEQUENCE [LARGE SCALE GENOMIC DNA]</scope>
    <source>
        <strain evidence="8">42_110</strain>
    </source>
</reference>